<dbReference type="HOGENOM" id="CLU_047691_12_0_10"/>
<dbReference type="Gene3D" id="1.10.10.10">
    <property type="entry name" value="Winged helix-like DNA-binding domain superfamily/Winged helix DNA-binding domain"/>
    <property type="match status" value="1"/>
</dbReference>
<dbReference type="InterPro" id="IPR014284">
    <property type="entry name" value="RNA_pol_sigma-70_dom"/>
</dbReference>
<dbReference type="EMBL" id="AQHV01000008">
    <property type="protein sequence ID" value="KKB57677.1"/>
    <property type="molecule type" value="Genomic_DNA"/>
</dbReference>
<protein>
    <submittedName>
        <fullName evidence="8">Sigma-70 family RNA polymerase sigma factor</fullName>
    </submittedName>
</protein>
<reference evidence="8 9" key="1">
    <citation type="submission" date="2013-04" db="EMBL/GenBank/DDBJ databases">
        <title>The Genome Sequence of Parabacteroides goldsteinii DSM 19448.</title>
        <authorList>
            <consortium name="The Broad Institute Genomics Platform"/>
            <person name="Earl A."/>
            <person name="Ward D."/>
            <person name="Feldgarden M."/>
            <person name="Gevers D."/>
            <person name="Martens E."/>
            <person name="Sakamoto M."/>
            <person name="Benno Y."/>
            <person name="Song Y."/>
            <person name="Liu C."/>
            <person name="Lee J."/>
            <person name="Bolanos M."/>
            <person name="Vaisanen M.L."/>
            <person name="Finegold S.M."/>
            <person name="Walker B."/>
            <person name="Young S."/>
            <person name="Zeng Q."/>
            <person name="Gargeya S."/>
            <person name="Fitzgerald M."/>
            <person name="Haas B."/>
            <person name="Abouelleil A."/>
            <person name="Allen A.W."/>
            <person name="Alvarado L."/>
            <person name="Arachchi H.M."/>
            <person name="Berlin A.M."/>
            <person name="Chapman S.B."/>
            <person name="Gainer-Dewar J."/>
            <person name="Goldberg J."/>
            <person name="Griggs A."/>
            <person name="Gujja S."/>
            <person name="Hansen M."/>
            <person name="Howarth C."/>
            <person name="Imamovic A."/>
            <person name="Ireland A."/>
            <person name="Larimer J."/>
            <person name="McCowan C."/>
            <person name="Murphy C."/>
            <person name="Pearson M."/>
            <person name="Poon T.W."/>
            <person name="Priest M."/>
            <person name="Roberts A."/>
            <person name="Saif S."/>
            <person name="Shea T."/>
            <person name="Sisk P."/>
            <person name="Sykes S."/>
            <person name="Wortman J."/>
            <person name="Nusbaum C."/>
            <person name="Birren B."/>
        </authorList>
    </citation>
    <scope>NUCLEOTIDE SEQUENCE [LARGE SCALE GENOMIC DNA]</scope>
    <source>
        <strain evidence="8 9">DSM 19448</strain>
    </source>
</reference>
<dbReference type="NCBIfam" id="TIGR02937">
    <property type="entry name" value="sigma70-ECF"/>
    <property type="match status" value="1"/>
</dbReference>
<dbReference type="InterPro" id="IPR013325">
    <property type="entry name" value="RNA_pol_sigma_r2"/>
</dbReference>
<dbReference type="GO" id="GO:0016987">
    <property type="term" value="F:sigma factor activity"/>
    <property type="evidence" value="ECO:0007669"/>
    <property type="project" value="UniProtKB-KW"/>
</dbReference>
<dbReference type="SUPFAM" id="SSF88946">
    <property type="entry name" value="Sigma2 domain of RNA polymerase sigma factors"/>
    <property type="match status" value="1"/>
</dbReference>
<comment type="similarity">
    <text evidence="1">Belongs to the sigma-70 factor family. ECF subfamily.</text>
</comment>
<organism evidence="8 9">
    <name type="scientific">Parabacteroides goldsteinii DSM 19448 = WAL 12034</name>
    <dbReference type="NCBI Taxonomy" id="927665"/>
    <lineage>
        <taxon>Bacteria</taxon>
        <taxon>Pseudomonadati</taxon>
        <taxon>Bacteroidota</taxon>
        <taxon>Bacteroidia</taxon>
        <taxon>Bacteroidales</taxon>
        <taxon>Tannerellaceae</taxon>
        <taxon>Parabacteroides</taxon>
    </lineage>
</organism>
<dbReference type="Proteomes" id="UP000033047">
    <property type="component" value="Unassembled WGS sequence"/>
</dbReference>
<keyword evidence="4" id="KW-0238">DNA-binding</keyword>
<evidence type="ECO:0000256" key="3">
    <source>
        <dbReference type="ARBA" id="ARBA00023082"/>
    </source>
</evidence>
<keyword evidence="5" id="KW-0804">Transcription</keyword>
<feature type="domain" description="RNA polymerase sigma factor 70 region 4 type 2" evidence="7">
    <location>
        <begin position="128"/>
        <end position="169"/>
    </location>
</feature>
<dbReference type="PANTHER" id="PTHR43133:SF8">
    <property type="entry name" value="RNA POLYMERASE SIGMA FACTOR HI_1459-RELATED"/>
    <property type="match status" value="1"/>
</dbReference>
<dbReference type="PANTHER" id="PTHR43133">
    <property type="entry name" value="RNA POLYMERASE ECF-TYPE SIGMA FACTO"/>
    <property type="match status" value="1"/>
</dbReference>
<evidence type="ECO:0000256" key="5">
    <source>
        <dbReference type="ARBA" id="ARBA00023163"/>
    </source>
</evidence>
<keyword evidence="3" id="KW-0731">Sigma factor</keyword>
<dbReference type="AlphaFoldDB" id="A0A0F5JJR1"/>
<dbReference type="InterPro" id="IPR013324">
    <property type="entry name" value="RNA_pol_sigma_r3/r4-like"/>
</dbReference>
<dbReference type="Pfam" id="PF04542">
    <property type="entry name" value="Sigma70_r2"/>
    <property type="match status" value="1"/>
</dbReference>
<keyword evidence="2" id="KW-0805">Transcription regulation</keyword>
<proteinExistence type="inferred from homology"/>
<dbReference type="InterPro" id="IPR013249">
    <property type="entry name" value="RNA_pol_sigma70_r4_t2"/>
</dbReference>
<gene>
    <name evidence="8" type="ORF">HMPREF1535_01124</name>
</gene>
<evidence type="ECO:0000256" key="1">
    <source>
        <dbReference type="ARBA" id="ARBA00010641"/>
    </source>
</evidence>
<comment type="caution">
    <text evidence="8">The sequence shown here is derived from an EMBL/GenBank/DDBJ whole genome shotgun (WGS) entry which is preliminary data.</text>
</comment>
<dbReference type="STRING" id="927665.HMPREF1535_01124"/>
<dbReference type="RefSeq" id="WP_046145521.1">
    <property type="nucleotide sequence ID" value="NZ_KQ033912.1"/>
</dbReference>
<evidence type="ECO:0000259" key="6">
    <source>
        <dbReference type="Pfam" id="PF04542"/>
    </source>
</evidence>
<dbReference type="PATRIC" id="fig|927665.4.peg.1148"/>
<dbReference type="Gene3D" id="1.10.1740.10">
    <property type="match status" value="1"/>
</dbReference>
<dbReference type="GO" id="GO:0006352">
    <property type="term" value="P:DNA-templated transcription initiation"/>
    <property type="evidence" value="ECO:0007669"/>
    <property type="project" value="InterPro"/>
</dbReference>
<name>A0A0F5JJR1_9BACT</name>
<feature type="domain" description="RNA polymerase sigma-70 region 2" evidence="6">
    <location>
        <begin position="20"/>
        <end position="86"/>
    </location>
</feature>
<dbReference type="Pfam" id="PF08281">
    <property type="entry name" value="Sigma70_r4_2"/>
    <property type="match status" value="1"/>
</dbReference>
<accession>A0A0F5JJR1</accession>
<dbReference type="SUPFAM" id="SSF88659">
    <property type="entry name" value="Sigma3 and sigma4 domains of RNA polymerase sigma factors"/>
    <property type="match status" value="1"/>
</dbReference>
<dbReference type="InterPro" id="IPR039425">
    <property type="entry name" value="RNA_pol_sigma-70-like"/>
</dbReference>
<sequence>MKEIVQNRSASEQNTRVADIFRKYQAQLKGFISRRVSSKEDSEDILQNIFYQFMKYDQEDSPIEQIAAWLYSVARSQIIDRSRKHREEEMPYLSANEEDGTFLKELAELMPDEDQSPEMDYIRSTVWEELEHALLELPDEQRAVFELTELEGIPFKEISESTGIPVNTLISRKRYAVLFLRKRLYNLYEDIL</sequence>
<evidence type="ECO:0000259" key="7">
    <source>
        <dbReference type="Pfam" id="PF08281"/>
    </source>
</evidence>
<dbReference type="InterPro" id="IPR007627">
    <property type="entry name" value="RNA_pol_sigma70_r2"/>
</dbReference>
<evidence type="ECO:0000313" key="8">
    <source>
        <dbReference type="EMBL" id="KKB57677.1"/>
    </source>
</evidence>
<dbReference type="GO" id="GO:0003677">
    <property type="term" value="F:DNA binding"/>
    <property type="evidence" value="ECO:0007669"/>
    <property type="project" value="UniProtKB-KW"/>
</dbReference>
<evidence type="ECO:0000256" key="4">
    <source>
        <dbReference type="ARBA" id="ARBA00023125"/>
    </source>
</evidence>
<evidence type="ECO:0000256" key="2">
    <source>
        <dbReference type="ARBA" id="ARBA00023015"/>
    </source>
</evidence>
<evidence type="ECO:0000313" key="9">
    <source>
        <dbReference type="Proteomes" id="UP000033047"/>
    </source>
</evidence>
<dbReference type="InterPro" id="IPR036388">
    <property type="entry name" value="WH-like_DNA-bd_sf"/>
</dbReference>